<evidence type="ECO:0000313" key="10">
    <source>
        <dbReference type="EMBL" id="RTH23686.1"/>
    </source>
</evidence>
<dbReference type="InterPro" id="IPR033948">
    <property type="entry name" value="ETF_beta_N"/>
</dbReference>
<comment type="similarity">
    <text evidence="1">Belongs to the ETF beta-subunit/FixA family.</text>
</comment>
<dbReference type="PANTHER" id="PTHR21294:SF8">
    <property type="entry name" value="ELECTRON TRANSFER FLAVOPROTEIN SUBUNIT BETA"/>
    <property type="match status" value="1"/>
</dbReference>
<evidence type="ECO:0000256" key="2">
    <source>
        <dbReference type="ARBA" id="ARBA00016797"/>
    </source>
</evidence>
<dbReference type="InterPro" id="IPR014730">
    <property type="entry name" value="ETF_a/b_N"/>
</dbReference>
<dbReference type="GO" id="GO:0009055">
    <property type="term" value="F:electron transfer activity"/>
    <property type="evidence" value="ECO:0007669"/>
    <property type="project" value="InterPro"/>
</dbReference>
<dbReference type="SUPFAM" id="SSF52402">
    <property type="entry name" value="Adenine nucleotide alpha hydrolases-like"/>
    <property type="match status" value="1"/>
</dbReference>
<evidence type="ECO:0000313" key="28">
    <source>
        <dbReference type="Proteomes" id="UP000287962"/>
    </source>
</evidence>
<evidence type="ECO:0000313" key="7">
    <source>
        <dbReference type="EMBL" id="RTG99699.1"/>
    </source>
</evidence>
<evidence type="ECO:0000313" key="8">
    <source>
        <dbReference type="EMBL" id="RTH03410.1"/>
    </source>
</evidence>
<evidence type="ECO:0000313" key="24">
    <source>
        <dbReference type="Proteomes" id="UP000287173"/>
    </source>
</evidence>
<dbReference type="Pfam" id="PF01012">
    <property type="entry name" value="ETF"/>
    <property type="match status" value="1"/>
</dbReference>
<dbReference type="Proteomes" id="UP000053099">
    <property type="component" value="Unassembled WGS sequence"/>
</dbReference>
<dbReference type="Proteomes" id="UP000287439">
    <property type="component" value="Unassembled WGS sequence"/>
</dbReference>
<dbReference type="Proteomes" id="UP000288051">
    <property type="component" value="Unassembled WGS sequence"/>
</dbReference>
<dbReference type="EMBL" id="PELY01000375">
    <property type="protein sequence ID" value="RTH23686.1"/>
    <property type="molecule type" value="Genomic_DNA"/>
</dbReference>
<evidence type="ECO:0000256" key="4">
    <source>
        <dbReference type="ARBA" id="ARBA00022982"/>
    </source>
</evidence>
<dbReference type="EMBL" id="PEMW01000222">
    <property type="protein sequence ID" value="RTI54293.1"/>
    <property type="molecule type" value="Genomic_DNA"/>
</dbReference>
<dbReference type="Proteomes" id="UP000287155">
    <property type="component" value="Unassembled WGS sequence"/>
</dbReference>
<dbReference type="EMBL" id="PEMG01000288">
    <property type="protein sequence ID" value="RTI07315.1"/>
    <property type="molecule type" value="Genomic_DNA"/>
</dbReference>
<keyword evidence="4" id="KW-0249">Electron transport</keyword>
<dbReference type="InterPro" id="IPR014729">
    <property type="entry name" value="Rossmann-like_a/b/a_fold"/>
</dbReference>
<evidence type="ECO:0000256" key="3">
    <source>
        <dbReference type="ARBA" id="ARBA00022448"/>
    </source>
</evidence>
<dbReference type="Proteomes" id="UP000287467">
    <property type="component" value="Unassembled WGS sequence"/>
</dbReference>
<keyword evidence="28" id="KW-1185">Reference proteome</keyword>
<dbReference type="PANTHER" id="PTHR21294">
    <property type="entry name" value="ELECTRON TRANSFER FLAVOPROTEIN BETA-SUBUNIT"/>
    <property type="match status" value="1"/>
</dbReference>
<evidence type="ECO:0000313" key="23">
    <source>
        <dbReference type="Proteomes" id="UP000287155"/>
    </source>
</evidence>
<reference evidence="19 20" key="3">
    <citation type="journal article" date="2019" name="Extremophiles">
        <title>Biogeography of thermophiles and predominance of Thermus scotoductus in domestic water heaters.</title>
        <authorList>
            <person name="Wilpiszeski R.L."/>
            <person name="Zhang Z."/>
            <person name="House C.H."/>
        </authorList>
    </citation>
    <scope>NUCLEOTIDE SEQUENCE [LARGE SCALE GENOMIC DNA]</scope>
    <source>
        <strain evidence="15 28">12_S12</strain>
        <strain evidence="16 23">14_S14</strain>
        <strain evidence="14 24">17_S17</strain>
        <strain evidence="17 27">1_S1</strain>
        <strain evidence="12 22">20_S20</strain>
        <strain evidence="13 29">24_S24</strain>
        <strain evidence="10 25">25_S25</strain>
        <strain evidence="11 19">27_S27</strain>
        <strain evidence="9 26">28_S28</strain>
        <strain evidence="8 21">32_S32</strain>
        <strain evidence="7 20">34_S34</strain>
    </source>
</reference>
<evidence type="ECO:0000313" key="26">
    <source>
        <dbReference type="Proteomes" id="UP000287439"/>
    </source>
</evidence>
<evidence type="ECO:0000313" key="27">
    <source>
        <dbReference type="Proteomes" id="UP000287467"/>
    </source>
</evidence>
<dbReference type="EMBL" id="PELP01000570">
    <property type="protein sequence ID" value="RTG99699.1"/>
    <property type="molecule type" value="Genomic_DNA"/>
</dbReference>
<evidence type="ECO:0000313" key="18">
    <source>
        <dbReference type="Proteomes" id="UP000053099"/>
    </source>
</evidence>
<dbReference type="Proteomes" id="UP000286928">
    <property type="component" value="Unassembled WGS sequence"/>
</dbReference>
<name>A0A0N0IQ18_THESC</name>
<dbReference type="Proteomes" id="UP000286910">
    <property type="component" value="Unassembled WGS sequence"/>
</dbReference>
<reference evidence="6 18" key="1">
    <citation type="submission" date="2015-09" db="EMBL/GenBank/DDBJ databases">
        <title>Draft genome sequence of Thermus scotoductus strain K1 isolated from a geothermal spring in Nagorno-Karabakh, Armenia.</title>
        <authorList>
            <person name="Saghatelyan A."/>
            <person name="Poghosyan L."/>
            <person name="Panosyan H."/>
            <person name="Birkeland N.-K."/>
        </authorList>
    </citation>
    <scope>NUCLEOTIDE SEQUENCE [LARGE SCALE GENOMIC DNA]</scope>
    <source>
        <strain evidence="6 18">K1</strain>
    </source>
</reference>
<dbReference type="AlphaFoldDB" id="A0A0N0IQ18"/>
<dbReference type="EMBL" id="LJJR01000034">
    <property type="protein sequence ID" value="KPD26991.1"/>
    <property type="molecule type" value="Genomic_DNA"/>
</dbReference>
<evidence type="ECO:0000313" key="19">
    <source>
        <dbReference type="Proteomes" id="UP000286712"/>
    </source>
</evidence>
<evidence type="ECO:0000313" key="16">
    <source>
        <dbReference type="EMBL" id="RTI17709.1"/>
    </source>
</evidence>
<dbReference type="Proteomes" id="UP000287306">
    <property type="component" value="Unassembled WGS sequence"/>
</dbReference>
<dbReference type="InterPro" id="IPR012255">
    <property type="entry name" value="ETF_b"/>
</dbReference>
<evidence type="ECO:0000313" key="25">
    <source>
        <dbReference type="Proteomes" id="UP000287306"/>
    </source>
</evidence>
<evidence type="ECO:0000313" key="17">
    <source>
        <dbReference type="EMBL" id="RTI54293.1"/>
    </source>
</evidence>
<accession>A0A0N0IQ18</accession>
<proteinExistence type="inferred from homology"/>
<dbReference type="SMART" id="SM00893">
    <property type="entry name" value="ETF"/>
    <property type="match status" value="1"/>
</dbReference>
<comment type="caution">
    <text evidence="6">The sequence shown here is derived from an EMBL/GenBank/DDBJ whole genome shotgun (WGS) entry which is preliminary data.</text>
</comment>
<evidence type="ECO:0000313" key="29">
    <source>
        <dbReference type="Proteomes" id="UP000288051"/>
    </source>
</evidence>
<dbReference type="Proteomes" id="UP000287173">
    <property type="component" value="Unassembled WGS sequence"/>
</dbReference>
<sequence length="247" mass="27010">MKFVAVIRQVPDGESRLRIQGDRVDLSGATLILDQMDEYGVEEALRLKEKHGGEAIVVGFGPERTEEAIRTALAMGMDRGIHVVYEGYADPVTVAEALAPILKEESPTLILTGGQQADWDSQALGGALAEALGVPVVAWTTALELEGETARAKHDLDEGAEWVRVRLPAVFTTQQGLNEPRYPTLPGIMKAKKKEIKKVTFQGASRVEILQESIQEKTRLQKILDGKDPVAAAEELVRLLHEEAKVI</sequence>
<dbReference type="PATRIC" id="fig|37636.3.peg.1226"/>
<reference evidence="15" key="2">
    <citation type="submission" date="2017-10" db="EMBL/GenBank/DDBJ databases">
        <authorList>
            <person name="Wilpiszeski R.L."/>
            <person name="Zhidan Z."/>
            <person name="House C.H."/>
        </authorList>
    </citation>
    <scope>NUCLEOTIDE SEQUENCE</scope>
    <source>
        <strain evidence="15">12_S12</strain>
    </source>
</reference>
<dbReference type="EMBL" id="PEML01000110">
    <property type="protein sequence ID" value="RTI08209.1"/>
    <property type="molecule type" value="Genomic_DNA"/>
</dbReference>
<evidence type="ECO:0000256" key="1">
    <source>
        <dbReference type="ARBA" id="ARBA00007557"/>
    </source>
</evidence>
<dbReference type="EMBL" id="PELW01000077">
    <property type="protein sequence ID" value="RTH27112.1"/>
    <property type="molecule type" value="Genomic_DNA"/>
</dbReference>
<evidence type="ECO:0000313" key="22">
    <source>
        <dbReference type="Proteomes" id="UP000286928"/>
    </source>
</evidence>
<dbReference type="PIRSF" id="PIRSF000090">
    <property type="entry name" value="Beta-ETF"/>
    <property type="match status" value="1"/>
</dbReference>
<dbReference type="EMBL" id="PELV01000333">
    <property type="protein sequence ID" value="RTH16611.1"/>
    <property type="molecule type" value="Genomic_DNA"/>
</dbReference>
<feature type="domain" description="Electron transfer flavoprotein alpha/beta-subunit N-terminal" evidence="5">
    <location>
        <begin position="21"/>
        <end position="208"/>
    </location>
</feature>
<keyword evidence="3" id="KW-0813">Transport</keyword>
<evidence type="ECO:0000313" key="11">
    <source>
        <dbReference type="EMBL" id="RTH27112.1"/>
    </source>
</evidence>
<dbReference type="EMBL" id="PELR01000188">
    <property type="protein sequence ID" value="RTH03410.1"/>
    <property type="molecule type" value="Genomic_DNA"/>
</dbReference>
<evidence type="ECO:0000313" key="12">
    <source>
        <dbReference type="EMBL" id="RTH32285.1"/>
    </source>
</evidence>
<protein>
    <recommendedName>
        <fullName evidence="2">Electron transfer flavoprotein subunit beta</fullName>
    </recommendedName>
</protein>
<evidence type="ECO:0000313" key="15">
    <source>
        <dbReference type="EMBL" id="RTI08209.1"/>
    </source>
</evidence>
<evidence type="ECO:0000313" key="6">
    <source>
        <dbReference type="EMBL" id="KPD26991.1"/>
    </source>
</evidence>
<dbReference type="EMBL" id="PEMJ01000022">
    <property type="protein sequence ID" value="RTI17709.1"/>
    <property type="molecule type" value="Genomic_DNA"/>
</dbReference>
<gene>
    <name evidence="6" type="ORF">AN926_09835</name>
    <name evidence="17" type="ORF">CSW14_07420</name>
    <name evidence="15" type="ORF">CSW25_04645</name>
    <name evidence="16" type="ORF">CSW27_01130</name>
    <name evidence="14" type="ORF">CSW30_08950</name>
    <name evidence="12" type="ORF">CSW33_06395</name>
    <name evidence="13" type="ORF">CSW37_06740</name>
    <name evidence="10" type="ORF">CSW38_10115</name>
    <name evidence="11" type="ORF">CSW40_03670</name>
    <name evidence="9" type="ORF">CSW41_09240</name>
    <name evidence="8" type="ORF">CSW45_06810</name>
    <name evidence="7" type="ORF">CSW47_15275</name>
</gene>
<dbReference type="Gene3D" id="3.40.50.620">
    <property type="entry name" value="HUPs"/>
    <property type="match status" value="1"/>
</dbReference>
<dbReference type="RefSeq" id="WP_038069329.1">
    <property type="nucleotide sequence ID" value="NZ_DAHVNI010000017.1"/>
</dbReference>
<evidence type="ECO:0000313" key="13">
    <source>
        <dbReference type="EMBL" id="RTH36780.1"/>
    </source>
</evidence>
<evidence type="ECO:0000313" key="20">
    <source>
        <dbReference type="Proteomes" id="UP000286734"/>
    </source>
</evidence>
<dbReference type="Proteomes" id="UP000286712">
    <property type="component" value="Unassembled WGS sequence"/>
</dbReference>
<dbReference type="EMBL" id="PEMD01000188">
    <property type="protein sequence ID" value="RTH32285.1"/>
    <property type="molecule type" value="Genomic_DNA"/>
</dbReference>
<dbReference type="EMBL" id="PELZ01000199">
    <property type="protein sequence ID" value="RTH36780.1"/>
    <property type="molecule type" value="Genomic_DNA"/>
</dbReference>
<evidence type="ECO:0000313" key="14">
    <source>
        <dbReference type="EMBL" id="RTI07315.1"/>
    </source>
</evidence>
<dbReference type="CDD" id="cd01714">
    <property type="entry name" value="ETF_beta"/>
    <property type="match status" value="1"/>
</dbReference>
<evidence type="ECO:0000313" key="21">
    <source>
        <dbReference type="Proteomes" id="UP000286910"/>
    </source>
</evidence>
<organism evidence="6 18">
    <name type="scientific">Thermus scotoductus</name>
    <dbReference type="NCBI Taxonomy" id="37636"/>
    <lineage>
        <taxon>Bacteria</taxon>
        <taxon>Thermotogati</taxon>
        <taxon>Deinococcota</taxon>
        <taxon>Deinococci</taxon>
        <taxon>Thermales</taxon>
        <taxon>Thermaceae</taxon>
        <taxon>Thermus</taxon>
    </lineage>
</organism>
<dbReference type="Proteomes" id="UP000286734">
    <property type="component" value="Unassembled WGS sequence"/>
</dbReference>
<evidence type="ECO:0000313" key="9">
    <source>
        <dbReference type="EMBL" id="RTH16611.1"/>
    </source>
</evidence>
<evidence type="ECO:0000259" key="5">
    <source>
        <dbReference type="SMART" id="SM00893"/>
    </source>
</evidence>
<dbReference type="Proteomes" id="UP000287962">
    <property type="component" value="Unassembled WGS sequence"/>
</dbReference>